<reference evidence="2 3" key="1">
    <citation type="submission" date="2017-05" db="EMBL/GenBank/DDBJ databases">
        <title>Vagococcus spp. assemblies.</title>
        <authorList>
            <person name="Gulvik C.A."/>
        </authorList>
    </citation>
    <scope>NUCLEOTIDE SEQUENCE [LARGE SCALE GENOMIC DNA]</scope>
    <source>
        <strain evidence="2 3">LMG 24798</strain>
    </source>
</reference>
<sequence>MIYLLQQQSDRKEGITLIPTIHHVSIINRYIVPSFEFYHNILGLKLLMKTVNQDDTSMYHLFFSDEQGRPGTEFTVFEMTEGKQRTFGTNAIERTVFKVPSEHSLDFWEKRFDAFDVCHYGKERYNGRPILRFEGPDGTGLGLVAMKEQESLADFRPPAAEDIPEAHRILGIDSVHLRVHYSEATKRELETLLGWSVKGETPFFDTPFKVTVLTNNDDRLNQEVHIIHDNQSPVEEQGIGSIHHVAFGVPDRKALDDALSRVQVKNFRHSPIKNREFFQSLYYREPNQLLIEIATNDGYLAEHEAGAADAFDTIPLYLPTFLEPQRRQLERQLAESAHTPL</sequence>
<organism evidence="2 3">
    <name type="scientific">Vagococcus acidifermentans</name>
    <dbReference type="NCBI Taxonomy" id="564710"/>
    <lineage>
        <taxon>Bacteria</taxon>
        <taxon>Bacillati</taxon>
        <taxon>Bacillota</taxon>
        <taxon>Bacilli</taxon>
        <taxon>Lactobacillales</taxon>
        <taxon>Enterococcaceae</taxon>
        <taxon>Vagococcus</taxon>
    </lineage>
</organism>
<keyword evidence="3" id="KW-1185">Reference proteome</keyword>
<accession>A0A430AVT7</accession>
<dbReference type="InterPro" id="IPR037523">
    <property type="entry name" value="VOC_core"/>
</dbReference>
<evidence type="ECO:0000313" key="3">
    <source>
        <dbReference type="Proteomes" id="UP000286773"/>
    </source>
</evidence>
<dbReference type="Gene3D" id="3.10.180.10">
    <property type="entry name" value="2,3-Dihydroxybiphenyl 1,2-Dioxygenase, domain 1"/>
    <property type="match status" value="2"/>
</dbReference>
<dbReference type="PANTHER" id="PTHR36110">
    <property type="entry name" value="RING-CLEAVING DIOXYGENASE MHQE-RELATED"/>
    <property type="match status" value="1"/>
</dbReference>
<gene>
    <name evidence="2" type="ORF">CBF27_06985</name>
</gene>
<protein>
    <submittedName>
        <fullName evidence="2">Glyoxalase</fullName>
    </submittedName>
</protein>
<dbReference type="AlphaFoldDB" id="A0A430AVT7"/>
<dbReference type="Proteomes" id="UP000286773">
    <property type="component" value="Unassembled WGS sequence"/>
</dbReference>
<feature type="domain" description="VOC" evidence="1">
    <location>
        <begin position="171"/>
        <end position="296"/>
    </location>
</feature>
<proteinExistence type="predicted"/>
<dbReference type="InterPro" id="IPR029068">
    <property type="entry name" value="Glyas_Bleomycin-R_OHBP_Dase"/>
</dbReference>
<evidence type="ECO:0000259" key="1">
    <source>
        <dbReference type="PROSITE" id="PS51819"/>
    </source>
</evidence>
<comment type="caution">
    <text evidence="2">The sequence shown here is derived from an EMBL/GenBank/DDBJ whole genome shotgun (WGS) entry which is preliminary data.</text>
</comment>
<dbReference type="EMBL" id="NGKC01000006">
    <property type="protein sequence ID" value="RSU12161.1"/>
    <property type="molecule type" value="Genomic_DNA"/>
</dbReference>
<evidence type="ECO:0000313" key="2">
    <source>
        <dbReference type="EMBL" id="RSU12161.1"/>
    </source>
</evidence>
<dbReference type="PROSITE" id="PS51819">
    <property type="entry name" value="VOC"/>
    <property type="match status" value="1"/>
</dbReference>
<dbReference type="PANTHER" id="PTHR36110:SF4">
    <property type="entry name" value="RING-CLEAVING DIOXYGENASE MHQA-RELATED"/>
    <property type="match status" value="1"/>
</dbReference>
<dbReference type="SUPFAM" id="SSF54593">
    <property type="entry name" value="Glyoxalase/Bleomycin resistance protein/Dihydroxybiphenyl dioxygenase"/>
    <property type="match status" value="1"/>
</dbReference>
<name>A0A430AVT7_9ENTE</name>
<dbReference type="InterPro" id="IPR052537">
    <property type="entry name" value="Extradiol_RC_dioxygenase"/>
</dbReference>